<comment type="catalytic activity">
    <reaction evidence="1">
        <text>Hydrolysis of terminal non-reducing alpha-L-rhamnose residues in alpha-L-rhamnosides.</text>
        <dbReference type="EC" id="3.2.1.40"/>
    </reaction>
</comment>
<dbReference type="EMBL" id="QMFB01000040">
    <property type="protein sequence ID" value="RAV10922.1"/>
    <property type="molecule type" value="Genomic_DNA"/>
</dbReference>
<evidence type="ECO:0000313" key="9">
    <source>
        <dbReference type="Proteomes" id="UP000250369"/>
    </source>
</evidence>
<evidence type="ECO:0000259" key="5">
    <source>
        <dbReference type="Pfam" id="PF08531"/>
    </source>
</evidence>
<dbReference type="Proteomes" id="UP000250369">
    <property type="component" value="Unassembled WGS sequence"/>
</dbReference>
<protein>
    <recommendedName>
        <fullName evidence="2">alpha-L-rhamnosidase</fullName>
        <ecNumber evidence="2">3.2.1.40</ecNumber>
    </recommendedName>
</protein>
<feature type="domain" description="Alpha-L-rhamnosidase C-terminal" evidence="7">
    <location>
        <begin position="834"/>
        <end position="905"/>
    </location>
</feature>
<dbReference type="InterPro" id="IPR013783">
    <property type="entry name" value="Ig-like_fold"/>
</dbReference>
<organism evidence="8 9">
    <name type="scientific">Paenibacillus contaminans</name>
    <dbReference type="NCBI Taxonomy" id="450362"/>
    <lineage>
        <taxon>Bacteria</taxon>
        <taxon>Bacillati</taxon>
        <taxon>Bacillota</taxon>
        <taxon>Bacilli</taxon>
        <taxon>Bacillales</taxon>
        <taxon>Paenibacillaceae</taxon>
        <taxon>Paenibacillus</taxon>
    </lineage>
</organism>
<dbReference type="Gene3D" id="2.60.120.260">
    <property type="entry name" value="Galactose-binding domain-like"/>
    <property type="match status" value="2"/>
</dbReference>
<comment type="caution">
    <text evidence="8">The sequence shown here is derived from an EMBL/GenBank/DDBJ whole genome shotgun (WGS) entry which is preliminary data.</text>
</comment>
<name>A0A329LUW2_9BACL</name>
<dbReference type="InterPro" id="IPR016007">
    <property type="entry name" value="Alpha_rhamnosid"/>
</dbReference>
<dbReference type="GO" id="GO:0005975">
    <property type="term" value="P:carbohydrate metabolic process"/>
    <property type="evidence" value="ECO:0007669"/>
    <property type="project" value="InterPro"/>
</dbReference>
<dbReference type="PIRSF" id="PIRSF010631">
    <property type="entry name" value="A-rhamnsds"/>
    <property type="match status" value="1"/>
</dbReference>
<dbReference type="InterPro" id="IPR035396">
    <property type="entry name" value="Bac_rhamnosid6H"/>
</dbReference>
<evidence type="ECO:0000259" key="6">
    <source>
        <dbReference type="Pfam" id="PF17389"/>
    </source>
</evidence>
<evidence type="ECO:0000256" key="3">
    <source>
        <dbReference type="ARBA" id="ARBA00022801"/>
    </source>
</evidence>
<feature type="domain" description="Alpha-L-rhamnosidase concanavalin-like" evidence="4">
    <location>
        <begin position="364"/>
        <end position="461"/>
    </location>
</feature>
<evidence type="ECO:0000256" key="1">
    <source>
        <dbReference type="ARBA" id="ARBA00001445"/>
    </source>
</evidence>
<dbReference type="Pfam" id="PF17390">
    <property type="entry name" value="Bac_rhamnosid_C"/>
    <property type="match status" value="1"/>
</dbReference>
<reference evidence="8 9" key="1">
    <citation type="journal article" date="2009" name="Int. J. Syst. Evol. Microbiol.">
        <title>Paenibacillus contaminans sp. nov., isolated from a contaminated laboratory plate.</title>
        <authorList>
            <person name="Chou J.H."/>
            <person name="Lee J.H."/>
            <person name="Lin M.C."/>
            <person name="Chang P.S."/>
            <person name="Arun A.B."/>
            <person name="Young C.C."/>
            <person name="Chen W.M."/>
        </authorList>
    </citation>
    <scope>NUCLEOTIDE SEQUENCE [LARGE SCALE GENOMIC DNA]</scope>
    <source>
        <strain evidence="8 9">CKOBP-6</strain>
    </source>
</reference>
<dbReference type="Pfam" id="PF25788">
    <property type="entry name" value="Ig_Rha78A_N"/>
    <property type="match status" value="1"/>
</dbReference>
<dbReference type="GO" id="GO:0030596">
    <property type="term" value="F:alpha-L-rhamnosidase activity"/>
    <property type="evidence" value="ECO:0007669"/>
    <property type="project" value="UniProtKB-EC"/>
</dbReference>
<dbReference type="AlphaFoldDB" id="A0A329LUW2"/>
<evidence type="ECO:0000259" key="7">
    <source>
        <dbReference type="Pfam" id="PF17390"/>
    </source>
</evidence>
<proteinExistence type="predicted"/>
<dbReference type="InterPro" id="IPR008902">
    <property type="entry name" value="Rhamnosid_concanavalin"/>
</dbReference>
<feature type="domain" description="Alpha-L-rhamnosidase six-hairpin glycosidase" evidence="6">
    <location>
        <begin position="466"/>
        <end position="827"/>
    </location>
</feature>
<dbReference type="PANTHER" id="PTHR33307">
    <property type="entry name" value="ALPHA-RHAMNOSIDASE (EUROFUNG)"/>
    <property type="match status" value="1"/>
</dbReference>
<dbReference type="SUPFAM" id="SSF48208">
    <property type="entry name" value="Six-hairpin glycosidases"/>
    <property type="match status" value="1"/>
</dbReference>
<evidence type="ECO:0000313" key="8">
    <source>
        <dbReference type="EMBL" id="RAV10922.1"/>
    </source>
</evidence>
<keyword evidence="3" id="KW-0378">Hydrolase</keyword>
<dbReference type="Pfam" id="PF05592">
    <property type="entry name" value="Bac_rhamnosid"/>
    <property type="match status" value="1"/>
</dbReference>
<dbReference type="Pfam" id="PF08531">
    <property type="entry name" value="Bac_rhamnosid_N"/>
    <property type="match status" value="1"/>
</dbReference>
<dbReference type="InterPro" id="IPR012341">
    <property type="entry name" value="6hp_glycosidase-like_sf"/>
</dbReference>
<gene>
    <name evidence="8" type="ORF">DQG23_37035</name>
</gene>
<sequence length="939" mass="105316">MVTACLIFYSTIRACKLIVSAAVTTDVERKMSMRIHHLSTEYLTEPAGLDRRQPRLGWKLASDRRAVKQSAYRILVAASTQSLDRNVGDVWDSGKVEGDRSQHVSYEGIELVSGMTYMWKVMVWDESGHASDWSEPASWSMGLLSRAEWQGKWVGLKSNHAPTHAEPKPAVYLRKGFQTEGRSIRKASLFCAALGAYELYVNGCKISGDRLAPDWTDYNIRVSCQMYDVTDVLNEGDGDNAIGILLGHGWYSGYIGMFGYHRYGKDPRVLVQLNLEYEDGSRQSVFSDPTWKASFGPLVATDYQMGETYDARLEMPGWNTLQYDDTSWTAANVFYEFKGHIVAESCPPVSSVMELKPVSIVDKGNGVWLADMGQNMVGRIRIRLQGEAGTTVTLRHGEALDEKKELYTANLRLTRQTDIFILSGKTEEVYEPHFTLHGFRYVEISGYVGELKPSDLTGVVYHSSLDKTGVLETSHPLLNRLLANIEWTQRGNFISVPTDCPQRDERLGWSGDAQVFFRTSSYFMNVAPFFTKWLTDLTDAQRPTGAFTDFAPFIPGGKTEHGGDMTYDHTASAGWGDAGIIVPWMMYRVYGDTDIIERHYEAMTRWIAFLGEMHPSHLREDLPQFGDWLSIPEAAGLGDFSNVSAFSTTPYDVFGTAYYAYSTGLLAKMASIVGKHDDALRYMRHREEITEAFNRAYVDASGTIKGDTQAAYTMALAMELLPEEKREFAVNRILQLLEQRDWHISTGIHGTRWLLAVLADNGYEEIAYKLLMQTGYPSWFYSVLQGATTIWERWDGWTEEKGFQRPGMNSFNQYALGSVGEWIFRFVGGIDLDDRVPGYKHIRIHPRIGGGLDHVASRYESIQGPISCNWRRLDDRLSIDVSIPAGTTAVVRIPANPGQHVTESGGSLEAAIGLTVSEHTNDAVFVEIGSGDYLFTVSD</sequence>
<evidence type="ECO:0000256" key="2">
    <source>
        <dbReference type="ARBA" id="ARBA00012652"/>
    </source>
</evidence>
<dbReference type="EC" id="3.2.1.40" evidence="2"/>
<keyword evidence="9" id="KW-1185">Reference proteome</keyword>
<dbReference type="Gene3D" id="2.60.420.10">
    <property type="entry name" value="Maltose phosphorylase, domain 3"/>
    <property type="match status" value="1"/>
</dbReference>
<dbReference type="Pfam" id="PF17389">
    <property type="entry name" value="Bac_rhamnosid6H"/>
    <property type="match status" value="1"/>
</dbReference>
<evidence type="ECO:0000259" key="4">
    <source>
        <dbReference type="Pfam" id="PF05592"/>
    </source>
</evidence>
<dbReference type="PANTHER" id="PTHR33307:SF6">
    <property type="entry name" value="ALPHA-RHAMNOSIDASE (EUROFUNG)-RELATED"/>
    <property type="match status" value="1"/>
</dbReference>
<dbReference type="Gene3D" id="2.60.40.10">
    <property type="entry name" value="Immunoglobulins"/>
    <property type="match status" value="1"/>
</dbReference>
<feature type="domain" description="Bacterial alpha-L-rhamnosidase N-terminal" evidence="5">
    <location>
        <begin position="183"/>
        <end position="350"/>
    </location>
</feature>
<dbReference type="Gene3D" id="1.50.10.10">
    <property type="match status" value="1"/>
</dbReference>
<accession>A0A329LUW2</accession>
<dbReference type="InterPro" id="IPR035398">
    <property type="entry name" value="Bac_rhamnosid_C"/>
</dbReference>
<dbReference type="InterPro" id="IPR008928">
    <property type="entry name" value="6-hairpin_glycosidase_sf"/>
</dbReference>
<dbReference type="InterPro" id="IPR013737">
    <property type="entry name" value="Bac_rhamnosid_N"/>
</dbReference>